<dbReference type="Proteomes" id="UP000814140">
    <property type="component" value="Unassembled WGS sequence"/>
</dbReference>
<organism evidence="1 2">
    <name type="scientific">Artomyces pyxidatus</name>
    <dbReference type="NCBI Taxonomy" id="48021"/>
    <lineage>
        <taxon>Eukaryota</taxon>
        <taxon>Fungi</taxon>
        <taxon>Dikarya</taxon>
        <taxon>Basidiomycota</taxon>
        <taxon>Agaricomycotina</taxon>
        <taxon>Agaricomycetes</taxon>
        <taxon>Russulales</taxon>
        <taxon>Auriscalpiaceae</taxon>
        <taxon>Artomyces</taxon>
    </lineage>
</organism>
<comment type="caution">
    <text evidence="1">The sequence shown here is derived from an EMBL/GenBank/DDBJ whole genome shotgun (WGS) entry which is preliminary data.</text>
</comment>
<dbReference type="EMBL" id="MU277199">
    <property type="protein sequence ID" value="KAI0064245.1"/>
    <property type="molecule type" value="Genomic_DNA"/>
</dbReference>
<protein>
    <submittedName>
        <fullName evidence="1">Uncharacterized protein</fullName>
    </submittedName>
</protein>
<evidence type="ECO:0000313" key="2">
    <source>
        <dbReference type="Proteomes" id="UP000814140"/>
    </source>
</evidence>
<gene>
    <name evidence="1" type="ORF">BV25DRAFT_1882239</name>
</gene>
<proteinExistence type="predicted"/>
<sequence length="333" mass="36073">MATETQSAEPAPELTILHRVASIPLVNDSLSAVHTSLSSNPYLSSPYTTAQAISNSAIRYSEPLAARLAPILVRADGFANKGLDAVESRYPYPFKTPTDDILNDLKTRQENAKGAASKAYDERVLTPAYNVAEGIDQRFTPLVDYFAVAVSKLHGSTNGSAPTEPDAKYQYQRAYALSLDLKDQLFYYSNEQLKQLQSQSVLVQRATQTAHDVSDLASSSIVAAQTKAHALSDVMLQELQRIQTSTAALPAHLQASFKPVQEGLSSTISDLSAVIKSELPPQEKLSKIGDTVKEHVNPLLEAATLRVQEAIKAITAKKEEAKENVTNGNGVNH</sequence>
<reference evidence="1" key="2">
    <citation type="journal article" date="2022" name="New Phytol.">
        <title>Evolutionary transition to the ectomycorrhizal habit in the genomes of a hyperdiverse lineage of mushroom-forming fungi.</title>
        <authorList>
            <person name="Looney B."/>
            <person name="Miyauchi S."/>
            <person name="Morin E."/>
            <person name="Drula E."/>
            <person name="Courty P.E."/>
            <person name="Kohler A."/>
            <person name="Kuo A."/>
            <person name="LaButti K."/>
            <person name="Pangilinan J."/>
            <person name="Lipzen A."/>
            <person name="Riley R."/>
            <person name="Andreopoulos W."/>
            <person name="He G."/>
            <person name="Johnson J."/>
            <person name="Nolan M."/>
            <person name="Tritt A."/>
            <person name="Barry K.W."/>
            <person name="Grigoriev I.V."/>
            <person name="Nagy L.G."/>
            <person name="Hibbett D."/>
            <person name="Henrissat B."/>
            <person name="Matheny P.B."/>
            <person name="Labbe J."/>
            <person name="Martin F.M."/>
        </authorList>
    </citation>
    <scope>NUCLEOTIDE SEQUENCE</scope>
    <source>
        <strain evidence="1">HHB10654</strain>
    </source>
</reference>
<evidence type="ECO:0000313" key="1">
    <source>
        <dbReference type="EMBL" id="KAI0064245.1"/>
    </source>
</evidence>
<reference evidence="1" key="1">
    <citation type="submission" date="2021-03" db="EMBL/GenBank/DDBJ databases">
        <authorList>
            <consortium name="DOE Joint Genome Institute"/>
            <person name="Ahrendt S."/>
            <person name="Looney B.P."/>
            <person name="Miyauchi S."/>
            <person name="Morin E."/>
            <person name="Drula E."/>
            <person name="Courty P.E."/>
            <person name="Chicoki N."/>
            <person name="Fauchery L."/>
            <person name="Kohler A."/>
            <person name="Kuo A."/>
            <person name="Labutti K."/>
            <person name="Pangilinan J."/>
            <person name="Lipzen A."/>
            <person name="Riley R."/>
            <person name="Andreopoulos W."/>
            <person name="He G."/>
            <person name="Johnson J."/>
            <person name="Barry K.W."/>
            <person name="Grigoriev I.V."/>
            <person name="Nagy L."/>
            <person name="Hibbett D."/>
            <person name="Henrissat B."/>
            <person name="Matheny P.B."/>
            <person name="Labbe J."/>
            <person name="Martin F."/>
        </authorList>
    </citation>
    <scope>NUCLEOTIDE SEQUENCE</scope>
    <source>
        <strain evidence="1">HHB10654</strain>
    </source>
</reference>
<accession>A0ACB8T8I7</accession>
<keyword evidence="2" id="KW-1185">Reference proteome</keyword>
<name>A0ACB8T8I7_9AGAM</name>